<name>A0A9W8HP40_9FUNG</name>
<dbReference type="CDD" id="cd00737">
    <property type="entry name" value="lyz_endolysin_autolysin"/>
    <property type="match status" value="1"/>
</dbReference>
<dbReference type="PANTHER" id="PTHR38107">
    <property type="match status" value="1"/>
</dbReference>
<accession>A0A9W8HP40</accession>
<feature type="signal peptide" evidence="7">
    <location>
        <begin position="1"/>
        <end position="16"/>
    </location>
</feature>
<evidence type="ECO:0000256" key="3">
    <source>
        <dbReference type="ARBA" id="ARBA00022638"/>
    </source>
</evidence>
<evidence type="ECO:0000256" key="2">
    <source>
        <dbReference type="ARBA" id="ARBA00022529"/>
    </source>
</evidence>
<keyword evidence="6" id="KW-0326">Glycosidase</keyword>
<dbReference type="GO" id="GO:0042742">
    <property type="term" value="P:defense response to bacterium"/>
    <property type="evidence" value="ECO:0007669"/>
    <property type="project" value="UniProtKB-KW"/>
</dbReference>
<comment type="caution">
    <text evidence="8">The sequence shown here is derived from an EMBL/GenBank/DDBJ whole genome shotgun (WGS) entry which is preliminary data.</text>
</comment>
<dbReference type="InterPro" id="IPR023346">
    <property type="entry name" value="Lysozyme-like_dom_sf"/>
</dbReference>
<dbReference type="InterPro" id="IPR033907">
    <property type="entry name" value="Endolysin_autolysin"/>
</dbReference>
<dbReference type="GO" id="GO:0003796">
    <property type="term" value="F:lysozyme activity"/>
    <property type="evidence" value="ECO:0007669"/>
    <property type="project" value="UniProtKB-EC"/>
</dbReference>
<evidence type="ECO:0000256" key="1">
    <source>
        <dbReference type="ARBA" id="ARBA00000632"/>
    </source>
</evidence>
<dbReference type="GO" id="GO:0031640">
    <property type="term" value="P:killing of cells of another organism"/>
    <property type="evidence" value="ECO:0007669"/>
    <property type="project" value="UniProtKB-KW"/>
</dbReference>
<evidence type="ECO:0000256" key="5">
    <source>
        <dbReference type="ARBA" id="ARBA00023200"/>
    </source>
</evidence>
<dbReference type="GO" id="GO:0016998">
    <property type="term" value="P:cell wall macromolecule catabolic process"/>
    <property type="evidence" value="ECO:0007669"/>
    <property type="project" value="InterPro"/>
</dbReference>
<keyword evidence="3" id="KW-0081">Bacteriolytic enzyme</keyword>
<evidence type="ECO:0008006" key="10">
    <source>
        <dbReference type="Google" id="ProtNLM"/>
    </source>
</evidence>
<dbReference type="InterPro" id="IPR034690">
    <property type="entry name" value="Endolysin_T4_type"/>
</dbReference>
<keyword evidence="4" id="KW-0378">Hydrolase</keyword>
<reference evidence="8" key="1">
    <citation type="submission" date="2022-07" db="EMBL/GenBank/DDBJ databases">
        <title>Phylogenomic reconstructions and comparative analyses of Kickxellomycotina fungi.</title>
        <authorList>
            <person name="Reynolds N.K."/>
            <person name="Stajich J.E."/>
            <person name="Barry K."/>
            <person name="Grigoriev I.V."/>
            <person name="Crous P."/>
            <person name="Smith M.E."/>
        </authorList>
    </citation>
    <scope>NUCLEOTIDE SEQUENCE</scope>
    <source>
        <strain evidence="8">NBRC 105414</strain>
    </source>
</reference>
<dbReference type="EMBL" id="JANBUL010000006">
    <property type="protein sequence ID" value="KAJ2785847.1"/>
    <property type="molecule type" value="Genomic_DNA"/>
</dbReference>
<dbReference type="HAMAP" id="MF_04110">
    <property type="entry name" value="ENDOLYSIN_T4"/>
    <property type="match status" value="1"/>
</dbReference>
<dbReference type="Gene3D" id="1.10.530.40">
    <property type="match status" value="1"/>
</dbReference>
<comment type="catalytic activity">
    <reaction evidence="1">
        <text>Hydrolysis of (1-&gt;4)-beta-linkages between N-acetylmuramic acid and N-acetyl-D-glucosamine residues in a peptidoglycan and between N-acetyl-D-glucosamine residues in chitodextrins.</text>
        <dbReference type="EC" id="3.2.1.17"/>
    </reaction>
</comment>
<dbReference type="PANTHER" id="PTHR38107:SF3">
    <property type="entry name" value="LYSOZYME RRRD-RELATED"/>
    <property type="match status" value="1"/>
</dbReference>
<evidence type="ECO:0000313" key="8">
    <source>
        <dbReference type="EMBL" id="KAJ2785847.1"/>
    </source>
</evidence>
<keyword evidence="7" id="KW-0732">Signal</keyword>
<dbReference type="InterPro" id="IPR051018">
    <property type="entry name" value="Bacteriophage_GH24"/>
</dbReference>
<dbReference type="Pfam" id="PF00959">
    <property type="entry name" value="Phage_lysozyme"/>
    <property type="match status" value="1"/>
</dbReference>
<dbReference type="InterPro" id="IPR002196">
    <property type="entry name" value="Glyco_hydro_24"/>
</dbReference>
<proteinExistence type="inferred from homology"/>
<dbReference type="InterPro" id="IPR023347">
    <property type="entry name" value="Lysozyme_dom_sf"/>
</dbReference>
<feature type="chain" id="PRO_5040772810" description="Lysozyme" evidence="7">
    <location>
        <begin position="17"/>
        <end position="194"/>
    </location>
</feature>
<evidence type="ECO:0000256" key="7">
    <source>
        <dbReference type="SAM" id="SignalP"/>
    </source>
</evidence>
<evidence type="ECO:0000256" key="4">
    <source>
        <dbReference type="ARBA" id="ARBA00022801"/>
    </source>
</evidence>
<keyword evidence="5" id="KW-1035">Host cytoplasm</keyword>
<organism evidence="8 9">
    <name type="scientific">Coemansia javaensis</name>
    <dbReference type="NCBI Taxonomy" id="2761396"/>
    <lineage>
        <taxon>Eukaryota</taxon>
        <taxon>Fungi</taxon>
        <taxon>Fungi incertae sedis</taxon>
        <taxon>Zoopagomycota</taxon>
        <taxon>Kickxellomycotina</taxon>
        <taxon>Kickxellomycetes</taxon>
        <taxon>Kickxellales</taxon>
        <taxon>Kickxellaceae</taxon>
        <taxon>Coemansia</taxon>
    </lineage>
</organism>
<dbReference type="Proteomes" id="UP001140217">
    <property type="component" value="Unassembled WGS sequence"/>
</dbReference>
<keyword evidence="9" id="KW-1185">Reference proteome</keyword>
<evidence type="ECO:0000313" key="9">
    <source>
        <dbReference type="Proteomes" id="UP001140217"/>
    </source>
</evidence>
<evidence type="ECO:0000256" key="6">
    <source>
        <dbReference type="ARBA" id="ARBA00023295"/>
    </source>
</evidence>
<gene>
    <name evidence="8" type="ORF">H4R18_000236</name>
</gene>
<protein>
    <recommendedName>
        <fullName evidence="10">Lysozyme</fullName>
    </recommendedName>
</protein>
<dbReference type="AlphaFoldDB" id="A0A9W8HP40"/>
<dbReference type="GO" id="GO:0009253">
    <property type="term" value="P:peptidoglycan catabolic process"/>
    <property type="evidence" value="ECO:0007669"/>
    <property type="project" value="InterPro"/>
</dbReference>
<sequence length="194" mass="20383">MRLLLAFGSAWGVCAASCTFVSPGTLALLKATEGFVALPAPDQVGAPTVGHGHQCQRPGCDEIAAWLPLTPLSAHELLLLDIKPFAQALSAAIPPTVPLNDSQWGALVSWAYSVGTESARTSALVRRLARGDDPQAVVAEELPKWNRVGESQVIPGLVARRAAEVALFNQPSARAAHPRCWAGEHPVATATSKV</sequence>
<dbReference type="OrthoDB" id="5358886at2759"/>
<keyword evidence="2" id="KW-0929">Antimicrobial</keyword>
<dbReference type="SUPFAM" id="SSF53955">
    <property type="entry name" value="Lysozyme-like"/>
    <property type="match status" value="1"/>
</dbReference>